<dbReference type="AlphaFoldDB" id="A0AAU7QHH7"/>
<dbReference type="SUPFAM" id="SSF55073">
    <property type="entry name" value="Nucleotide cyclase"/>
    <property type="match status" value="1"/>
</dbReference>
<dbReference type="SUPFAM" id="SSF141868">
    <property type="entry name" value="EAL domain-like"/>
    <property type="match status" value="1"/>
</dbReference>
<dbReference type="InterPro" id="IPR000160">
    <property type="entry name" value="GGDEF_dom"/>
</dbReference>
<dbReference type="PANTHER" id="PTHR44757:SF2">
    <property type="entry name" value="BIOFILM ARCHITECTURE MAINTENANCE PROTEIN MBAA"/>
    <property type="match status" value="1"/>
</dbReference>
<organism evidence="4">
    <name type="scientific">Rhodanobacter sp. IGA1.0</name>
    <dbReference type="NCBI Taxonomy" id="3158582"/>
    <lineage>
        <taxon>Bacteria</taxon>
        <taxon>Pseudomonadati</taxon>
        <taxon>Pseudomonadota</taxon>
        <taxon>Gammaproteobacteria</taxon>
        <taxon>Lysobacterales</taxon>
        <taxon>Rhodanobacteraceae</taxon>
        <taxon>Rhodanobacter</taxon>
    </lineage>
</organism>
<feature type="transmembrane region" description="Helical" evidence="1">
    <location>
        <begin position="118"/>
        <end position="136"/>
    </location>
</feature>
<dbReference type="InterPro" id="IPR035919">
    <property type="entry name" value="EAL_sf"/>
</dbReference>
<dbReference type="Pfam" id="PF00990">
    <property type="entry name" value="GGDEF"/>
    <property type="match status" value="1"/>
</dbReference>
<dbReference type="CDD" id="cd01948">
    <property type="entry name" value="EAL"/>
    <property type="match status" value="1"/>
</dbReference>
<keyword evidence="1" id="KW-0812">Transmembrane</keyword>
<keyword evidence="1" id="KW-0472">Membrane</keyword>
<dbReference type="CDD" id="cd01949">
    <property type="entry name" value="GGDEF"/>
    <property type="match status" value="1"/>
</dbReference>
<name>A0AAU7QHH7_9GAMM</name>
<feature type="transmembrane region" description="Helical" evidence="1">
    <location>
        <begin position="201"/>
        <end position="221"/>
    </location>
</feature>
<feature type="transmembrane region" description="Helical" evidence="1">
    <location>
        <begin position="87"/>
        <end position="106"/>
    </location>
</feature>
<feature type="domain" description="GGDEF" evidence="3">
    <location>
        <begin position="313"/>
        <end position="451"/>
    </location>
</feature>
<sequence length="724" mass="78292">MNPPTEADRGNRMAVVDHPGFGYFTAALLAMAALAYGAAVQFLVIGARQRHDLTHLAFAVLATCLATLALGNALMNAADSLAPAIRGLRMVTGAAILAMPALMVFVGCYTGRPARRPVLAAVCFAALGMFVINLIQPYTAFDTTLREGTPLVLPWGESLFTLDGTRSFGGDAFRWISYVIFLWAMYRAWRQYREGQRLRGALLGLCLLIQFVALLWGAIVVSTLGKPYPSLDAFAFLSFVLLMGVSLAGQMHAHTLQLERTASELRAEADIRRETELDLRHAAYHDALTGLPNRLRALYTLADLIADAMQSHQHGAVLMIDLDNFKTINDSLGHHVGDRVLESIADSLLSVAPAASTVARLGGDEFVVLLGPASTSADDAATRAMDVAAGMLQRLAAPLAIDNRVLGVGASIGVALFPEHGQRAADVVRCADIALYRAKSTGRNAARLFLPHMQRDADARLELERGLRTALEQQDFSLYFQPQVDMHGMLVGAEALLRWNHARLGQVSPAVFIPIAEETGLIHAIGAWVIECACRHIRQWREQDIDFGGRISINISPWQIAHPQFASNLAEQVAAAGIEPSTLTLELTESALLGDFDAALRTLQQLSAIGFRLALDDFGTGYSSLAYLQQLPLDELKIDRTFIGALQATIADPLASFVIDVGRRLGMATIAEGVETAEQEAVLRELGCDLMQGYFICRPLAADDFRQWVGQRASALAVDAAVGA</sequence>
<feature type="domain" description="EAL" evidence="2">
    <location>
        <begin position="460"/>
        <end position="713"/>
    </location>
</feature>
<protein>
    <submittedName>
        <fullName evidence="4">EAL domain-containing protein</fullName>
    </submittedName>
</protein>
<reference evidence="4" key="1">
    <citation type="submission" date="2024-06" db="EMBL/GenBank/DDBJ databases">
        <authorList>
            <person name="Sun Y."/>
        </authorList>
    </citation>
    <scope>NUCLEOTIDE SEQUENCE</scope>
    <source>
        <strain evidence="4">IGA1.0</strain>
    </source>
</reference>
<dbReference type="InterPro" id="IPR029787">
    <property type="entry name" value="Nucleotide_cyclase"/>
</dbReference>
<dbReference type="NCBIfam" id="TIGR00254">
    <property type="entry name" value="GGDEF"/>
    <property type="match status" value="1"/>
</dbReference>
<dbReference type="InterPro" id="IPR001633">
    <property type="entry name" value="EAL_dom"/>
</dbReference>
<evidence type="ECO:0000256" key="1">
    <source>
        <dbReference type="SAM" id="Phobius"/>
    </source>
</evidence>
<evidence type="ECO:0000259" key="2">
    <source>
        <dbReference type="PROSITE" id="PS50883"/>
    </source>
</evidence>
<accession>A0AAU7QHH7</accession>
<evidence type="ECO:0000259" key="3">
    <source>
        <dbReference type="PROSITE" id="PS50887"/>
    </source>
</evidence>
<evidence type="ECO:0000313" key="4">
    <source>
        <dbReference type="EMBL" id="XBS88529.1"/>
    </source>
</evidence>
<proteinExistence type="predicted"/>
<dbReference type="Gene3D" id="3.30.70.270">
    <property type="match status" value="1"/>
</dbReference>
<dbReference type="SMART" id="SM00267">
    <property type="entry name" value="GGDEF"/>
    <property type="match status" value="1"/>
</dbReference>
<gene>
    <name evidence="4" type="ORF">ABNK63_08820</name>
</gene>
<dbReference type="PROSITE" id="PS50883">
    <property type="entry name" value="EAL"/>
    <property type="match status" value="1"/>
</dbReference>
<dbReference type="EMBL" id="CP157948">
    <property type="protein sequence ID" value="XBS88529.1"/>
    <property type="molecule type" value="Genomic_DNA"/>
</dbReference>
<dbReference type="Pfam" id="PF00563">
    <property type="entry name" value="EAL"/>
    <property type="match status" value="1"/>
</dbReference>
<feature type="transmembrane region" description="Helical" evidence="1">
    <location>
        <begin position="56"/>
        <end position="75"/>
    </location>
</feature>
<feature type="transmembrane region" description="Helical" evidence="1">
    <location>
        <begin position="172"/>
        <end position="189"/>
    </location>
</feature>
<dbReference type="PROSITE" id="PS50887">
    <property type="entry name" value="GGDEF"/>
    <property type="match status" value="1"/>
</dbReference>
<keyword evidence="1" id="KW-1133">Transmembrane helix</keyword>
<dbReference type="Gene3D" id="3.20.20.450">
    <property type="entry name" value="EAL domain"/>
    <property type="match status" value="1"/>
</dbReference>
<dbReference type="SMART" id="SM00052">
    <property type="entry name" value="EAL"/>
    <property type="match status" value="1"/>
</dbReference>
<dbReference type="InterPro" id="IPR052155">
    <property type="entry name" value="Biofilm_reg_signaling"/>
</dbReference>
<dbReference type="PANTHER" id="PTHR44757">
    <property type="entry name" value="DIGUANYLATE CYCLASE DGCP"/>
    <property type="match status" value="1"/>
</dbReference>
<dbReference type="InterPro" id="IPR043128">
    <property type="entry name" value="Rev_trsase/Diguanyl_cyclase"/>
</dbReference>
<dbReference type="RefSeq" id="WP_238530950.1">
    <property type="nucleotide sequence ID" value="NZ_CP157948.1"/>
</dbReference>
<feature type="transmembrane region" description="Helical" evidence="1">
    <location>
        <begin position="20"/>
        <end position="44"/>
    </location>
</feature>